<comment type="similarity">
    <text evidence="1">Belongs to the tubulin--tyrosine ligase family.</text>
</comment>
<dbReference type="STRING" id="60517.A0A0R3WDY8"/>
<comment type="catalytic activity">
    <reaction evidence="6">
        <text>L-glutamyl-[protein] + L-glutamate + ATP = gamma-L-glutamyl-L-glutamyl-[protein] + ADP + phosphate + H(+)</text>
        <dbReference type="Rhea" id="RHEA:60144"/>
        <dbReference type="Rhea" id="RHEA-COMP:10208"/>
        <dbReference type="Rhea" id="RHEA-COMP:15517"/>
        <dbReference type="ChEBI" id="CHEBI:15378"/>
        <dbReference type="ChEBI" id="CHEBI:29973"/>
        <dbReference type="ChEBI" id="CHEBI:29985"/>
        <dbReference type="ChEBI" id="CHEBI:30616"/>
        <dbReference type="ChEBI" id="CHEBI:43474"/>
        <dbReference type="ChEBI" id="CHEBI:143622"/>
        <dbReference type="ChEBI" id="CHEBI:456216"/>
    </reaction>
    <physiologicalReaction direction="left-to-right" evidence="6">
        <dbReference type="Rhea" id="RHEA:60145"/>
    </physiologicalReaction>
</comment>
<dbReference type="PANTHER" id="PTHR12241">
    <property type="entry name" value="TUBULIN POLYGLUTAMYLASE"/>
    <property type="match status" value="1"/>
</dbReference>
<keyword evidence="2" id="KW-0436">Ligase</keyword>
<evidence type="ECO:0000256" key="6">
    <source>
        <dbReference type="ARBA" id="ARBA00049274"/>
    </source>
</evidence>
<feature type="region of interest" description="Disordered" evidence="7">
    <location>
        <begin position="878"/>
        <end position="900"/>
    </location>
</feature>
<dbReference type="GO" id="GO:0000226">
    <property type="term" value="P:microtubule cytoskeleton organization"/>
    <property type="evidence" value="ECO:0007669"/>
    <property type="project" value="TreeGrafter"/>
</dbReference>
<evidence type="ECO:0000256" key="1">
    <source>
        <dbReference type="ARBA" id="ARBA00006820"/>
    </source>
</evidence>
<dbReference type="PANTHER" id="PTHR12241:SF145">
    <property type="entry name" value="TUBULIN POLYGLUTAMYLASE TTLL5"/>
    <property type="match status" value="1"/>
</dbReference>
<protein>
    <recommendedName>
        <fullName evidence="5">Tubulin--tyrosine ligase-like protein 5</fullName>
    </recommendedName>
</protein>
<dbReference type="Pfam" id="PF03133">
    <property type="entry name" value="TTL"/>
    <property type="match status" value="1"/>
</dbReference>
<feature type="compositionally biased region" description="Polar residues" evidence="7">
    <location>
        <begin position="889"/>
        <end position="900"/>
    </location>
</feature>
<name>A0A0R3WDY8_TAEAS</name>
<evidence type="ECO:0000313" key="8">
    <source>
        <dbReference type="WBParaSite" id="TASK_0000900401-mRNA-1"/>
    </source>
</evidence>
<reference evidence="8" key="1">
    <citation type="submission" date="2017-02" db="UniProtKB">
        <authorList>
            <consortium name="WormBaseParasite"/>
        </authorList>
    </citation>
    <scope>IDENTIFICATION</scope>
</reference>
<dbReference type="PROSITE" id="PS51221">
    <property type="entry name" value="TTL"/>
    <property type="match status" value="1"/>
</dbReference>
<evidence type="ECO:0000256" key="7">
    <source>
        <dbReference type="SAM" id="MobiDB-lite"/>
    </source>
</evidence>
<dbReference type="Gene3D" id="3.30.470.20">
    <property type="entry name" value="ATP-grasp fold, B domain"/>
    <property type="match status" value="1"/>
</dbReference>
<evidence type="ECO:0000256" key="3">
    <source>
        <dbReference type="ARBA" id="ARBA00022741"/>
    </source>
</evidence>
<keyword evidence="4" id="KW-0067">ATP-binding</keyword>
<dbReference type="GO" id="GO:0036064">
    <property type="term" value="C:ciliary basal body"/>
    <property type="evidence" value="ECO:0007669"/>
    <property type="project" value="TreeGrafter"/>
</dbReference>
<keyword evidence="3" id="KW-0547">Nucleotide-binding</keyword>
<dbReference type="AlphaFoldDB" id="A0A0R3WDY8"/>
<dbReference type="GO" id="GO:0005524">
    <property type="term" value="F:ATP binding"/>
    <property type="evidence" value="ECO:0007669"/>
    <property type="project" value="UniProtKB-KW"/>
</dbReference>
<dbReference type="WBParaSite" id="TASK_0000900401-mRNA-1">
    <property type="protein sequence ID" value="TASK_0000900401-mRNA-1"/>
    <property type="gene ID" value="TASK_0000900401"/>
</dbReference>
<dbReference type="GO" id="GO:0070740">
    <property type="term" value="F:tubulin-glutamic acid ligase activity"/>
    <property type="evidence" value="ECO:0007669"/>
    <property type="project" value="TreeGrafter"/>
</dbReference>
<dbReference type="SUPFAM" id="SSF56059">
    <property type="entry name" value="Glutathione synthetase ATP-binding domain-like"/>
    <property type="match status" value="1"/>
</dbReference>
<evidence type="ECO:0000256" key="5">
    <source>
        <dbReference type="ARBA" id="ARBA00041448"/>
    </source>
</evidence>
<organism evidence="8">
    <name type="scientific">Taenia asiatica</name>
    <name type="common">Asian tapeworm</name>
    <dbReference type="NCBI Taxonomy" id="60517"/>
    <lineage>
        <taxon>Eukaryota</taxon>
        <taxon>Metazoa</taxon>
        <taxon>Spiralia</taxon>
        <taxon>Lophotrochozoa</taxon>
        <taxon>Platyhelminthes</taxon>
        <taxon>Cestoda</taxon>
        <taxon>Eucestoda</taxon>
        <taxon>Cyclophyllidea</taxon>
        <taxon>Taeniidae</taxon>
        <taxon>Taenia</taxon>
    </lineage>
</organism>
<accession>A0A0R3WDY8</accession>
<dbReference type="InterPro" id="IPR004344">
    <property type="entry name" value="TTL/TTLL_fam"/>
</dbReference>
<dbReference type="GO" id="GO:0015631">
    <property type="term" value="F:tubulin binding"/>
    <property type="evidence" value="ECO:0007669"/>
    <property type="project" value="TreeGrafter"/>
</dbReference>
<sequence length="984" mass="109837">LVCSVGTCSGSSARFGVEWGRGIHIICNPDAINSTDQVIVSKYVSNPLLIDGFKFDLRLYVAVTSYSPLTIYIYEEGLVRFATVRYQKGSKHYKNLCMHLTNYSVNKKNRYFVHNDDADIEDFGNKWSLGALLRYLRSEGKDTAALMLRIEDIVIKAFIAVEDPINQACRLFMSSNSNCFELYGFDIIVDETFRPWLLEVNLSPSLACDTPLDFKVKSNMLSDLLNLAGIIYCDPTKRCKKGACGTPSFTSPKHPTYFVAAQEYVNEESQTLPSIAGVQKLSRSTCVREPDTLLPLHRIQSKISSSSKEMTLEEQQLVRRFQEETARCGGWLRIFPCGETWTQYASLLHGSSQGEISDVPLPRWRFSMASTSTRTPTVATSSAIQKAGRQVDEAFLVHASATMAVSAMQQATSLRIEEMIKNTDGGATLIHPNLMTPKVNIGMFIGLPSPAENISLASEVNEGNEEKLMVHIPPLQIDDSETALPIHSLNANVLSEHLMIGLGFNLQASNTKQEQANRVTACYSQTLGRLPFYHRKIGALPMCIRGVCLLARCGHESGGSHLCGICGNKDITILYDSHCVASTIESHLDAEHMSRLYGLEKGDVSIKSMTQYQARITFSAYLSRIQSRFKTQVLADDKKQEYVASKKADKQADLILRFLQKAALKLSPQAVKWFYSANNNDSSVQRMLKNGIFQVPDFPTNSRLRTKRRILVSLLDKFMQIYDHETTLNCVGEGSEEGDGYGDADFNHFIKNATENELEVILSQYTREYHSLSLFTRQPSKYVVLQMEQSEIASTHSGFEIQAISNKSHGREPPVTIQNLNDTLRETSEVNELESYETHNKFIGIVSPLPHFKSAKGLHPGNEVKSAFSTKRTRPSRLRTSVGCAEANRNPTSTPLSTGVRRTSMKHENMAMFAPNGAANPGLLEEDFKGTLHESRSDEYYGGYHDHDFCTVESCDMREKCACLFGFLNCSEADVCDISSLEEN</sequence>
<proteinExistence type="inferred from homology"/>
<evidence type="ECO:0000256" key="2">
    <source>
        <dbReference type="ARBA" id="ARBA00022598"/>
    </source>
</evidence>
<evidence type="ECO:0000256" key="4">
    <source>
        <dbReference type="ARBA" id="ARBA00022840"/>
    </source>
</evidence>